<dbReference type="AlphaFoldDB" id="A0A318KK31"/>
<dbReference type="OrthoDB" id="396512at2"/>
<protein>
    <submittedName>
        <fullName evidence="4">Glycosyltransferase involved in cell wall biosynthesis</fullName>
    </submittedName>
</protein>
<accession>A0A318KK31</accession>
<dbReference type="Gene3D" id="3.90.550.10">
    <property type="entry name" value="Spore Coat Polysaccharide Biosynthesis Protein SpsA, Chain A"/>
    <property type="match status" value="1"/>
</dbReference>
<name>A0A318KK31_9FIRM</name>
<dbReference type="RefSeq" id="WP_022939006.1">
    <property type="nucleotide sequence ID" value="NZ_CABKRQ010000007.1"/>
</dbReference>
<evidence type="ECO:0000259" key="3">
    <source>
        <dbReference type="Pfam" id="PF00535"/>
    </source>
</evidence>
<evidence type="ECO:0000313" key="5">
    <source>
        <dbReference type="Proteomes" id="UP000247612"/>
    </source>
</evidence>
<evidence type="ECO:0000313" key="4">
    <source>
        <dbReference type="EMBL" id="PXX77810.1"/>
    </source>
</evidence>
<dbReference type="SUPFAM" id="SSF53448">
    <property type="entry name" value="Nucleotide-diphospho-sugar transferases"/>
    <property type="match status" value="1"/>
</dbReference>
<dbReference type="EMBL" id="QJKH01000009">
    <property type="protein sequence ID" value="PXX77810.1"/>
    <property type="molecule type" value="Genomic_DNA"/>
</dbReference>
<evidence type="ECO:0000256" key="2">
    <source>
        <dbReference type="ARBA" id="ARBA00022679"/>
    </source>
</evidence>
<keyword evidence="1" id="KW-0328">Glycosyltransferase</keyword>
<dbReference type="GO" id="GO:0016757">
    <property type="term" value="F:glycosyltransferase activity"/>
    <property type="evidence" value="ECO:0007669"/>
    <property type="project" value="UniProtKB-KW"/>
</dbReference>
<keyword evidence="5" id="KW-1185">Reference proteome</keyword>
<proteinExistence type="predicted"/>
<dbReference type="PANTHER" id="PTHR22916">
    <property type="entry name" value="GLYCOSYLTRANSFERASE"/>
    <property type="match status" value="1"/>
</dbReference>
<comment type="caution">
    <text evidence="4">The sequence shown here is derived from an EMBL/GenBank/DDBJ whole genome shotgun (WGS) entry which is preliminary data.</text>
</comment>
<dbReference type="CDD" id="cd00761">
    <property type="entry name" value="Glyco_tranf_GTA_type"/>
    <property type="match status" value="1"/>
</dbReference>
<reference evidence="4 5" key="1">
    <citation type="submission" date="2018-05" db="EMBL/GenBank/DDBJ databases">
        <title>Genomic Encyclopedia of Type Strains, Phase IV (KMG-IV): sequencing the most valuable type-strain genomes for metagenomic binning, comparative biology and taxonomic classification.</title>
        <authorList>
            <person name="Goeker M."/>
        </authorList>
    </citation>
    <scope>NUCLEOTIDE SEQUENCE [LARGE SCALE GENOMIC DNA]</scope>
    <source>
        <strain evidence="4 5">JC118</strain>
    </source>
</reference>
<evidence type="ECO:0000256" key="1">
    <source>
        <dbReference type="ARBA" id="ARBA00022676"/>
    </source>
</evidence>
<dbReference type="InterPro" id="IPR029044">
    <property type="entry name" value="Nucleotide-diphossugar_trans"/>
</dbReference>
<keyword evidence="2 4" id="KW-0808">Transferase</keyword>
<feature type="domain" description="Glycosyltransferase 2-like" evidence="3">
    <location>
        <begin position="8"/>
        <end position="173"/>
    </location>
</feature>
<dbReference type="InterPro" id="IPR001173">
    <property type="entry name" value="Glyco_trans_2-like"/>
</dbReference>
<gene>
    <name evidence="4" type="ORF">DES51_10962</name>
</gene>
<sequence>MNERPLLSIIIPVYNVSNYLEECVKSILNQKKVFAYEIILVDDGSTDGSGSLCDSYEGAGVKVLHQTNKGLSAARNVGFRHAKGEYVWFLDSDDWLVEDAFDQLAEYMNKENEVIFFESRKSINAMLNRTPLVLKQILKEQVAKEGLLKTMIRLNYPLGCAWNRIIRHELIEKNKLTFEEGIYCEDIEWNVKLLRAQPKLALCPHVVHVYRQHPKSITKNYQGIAEDFKNVVLRCIKECQPDREPELASFLAFQYASLLEFVPYLEPAEGAKVEAEGWIMDFASDKKARCCQNLIRVIGFKRATRILYIYLNSKRGR</sequence>
<dbReference type="Pfam" id="PF00535">
    <property type="entry name" value="Glycos_transf_2"/>
    <property type="match status" value="1"/>
</dbReference>
<dbReference type="STRING" id="1034346.GCA_000313565_02722"/>
<dbReference type="Proteomes" id="UP000247612">
    <property type="component" value="Unassembled WGS sequence"/>
</dbReference>
<organism evidence="4 5">
    <name type="scientific">Dielma fastidiosa</name>
    <dbReference type="NCBI Taxonomy" id="1034346"/>
    <lineage>
        <taxon>Bacteria</taxon>
        <taxon>Bacillati</taxon>
        <taxon>Bacillota</taxon>
        <taxon>Erysipelotrichia</taxon>
        <taxon>Erysipelotrichales</taxon>
        <taxon>Erysipelotrichaceae</taxon>
        <taxon>Dielma</taxon>
    </lineage>
</organism>
<dbReference type="PANTHER" id="PTHR22916:SF51">
    <property type="entry name" value="GLYCOSYLTRANSFERASE EPSH-RELATED"/>
    <property type="match status" value="1"/>
</dbReference>